<feature type="transmembrane region" description="Helical" evidence="1">
    <location>
        <begin position="165"/>
        <end position="185"/>
    </location>
</feature>
<dbReference type="InterPro" id="IPR057169">
    <property type="entry name" value="DUF7847"/>
</dbReference>
<dbReference type="RefSeq" id="WP_273740963.1">
    <property type="nucleotide sequence ID" value="NZ_JAQIVI010000501.1"/>
</dbReference>
<evidence type="ECO:0000256" key="1">
    <source>
        <dbReference type="SAM" id="Phobius"/>
    </source>
</evidence>
<feature type="domain" description="DUF7847" evidence="2">
    <location>
        <begin position="4"/>
        <end position="223"/>
    </location>
</feature>
<keyword evidence="1" id="KW-0472">Membrane</keyword>
<feature type="transmembrane region" description="Helical" evidence="1">
    <location>
        <begin position="21"/>
        <end position="41"/>
    </location>
</feature>
<evidence type="ECO:0000313" key="3">
    <source>
        <dbReference type="EMBL" id="MFC6768152.1"/>
    </source>
</evidence>
<keyword evidence="1" id="KW-1133">Transmembrane helix</keyword>
<dbReference type="AlphaFoldDB" id="A0ABD5ST31"/>
<name>A0ABD5ST31_9EURY</name>
<gene>
    <name evidence="3" type="ORF">ACFQE6_25060</name>
</gene>
<evidence type="ECO:0000313" key="4">
    <source>
        <dbReference type="Proteomes" id="UP001596383"/>
    </source>
</evidence>
<dbReference type="Proteomes" id="UP001596383">
    <property type="component" value="Unassembled WGS sequence"/>
</dbReference>
<organism evidence="3 4">
    <name type="scientific">Natrinema soli</name>
    <dbReference type="NCBI Taxonomy" id="1930624"/>
    <lineage>
        <taxon>Archaea</taxon>
        <taxon>Methanobacteriati</taxon>
        <taxon>Methanobacteriota</taxon>
        <taxon>Stenosarchaea group</taxon>
        <taxon>Halobacteria</taxon>
        <taxon>Halobacteriales</taxon>
        <taxon>Natrialbaceae</taxon>
        <taxon>Natrinema</taxon>
    </lineage>
</organism>
<feature type="transmembrane region" description="Helical" evidence="1">
    <location>
        <begin position="99"/>
        <end position="118"/>
    </location>
</feature>
<feature type="transmembrane region" description="Helical" evidence="1">
    <location>
        <begin position="53"/>
        <end position="79"/>
    </location>
</feature>
<keyword evidence="1" id="KW-0812">Transmembrane</keyword>
<accession>A0ABD5ST31</accession>
<feature type="transmembrane region" description="Helical" evidence="1">
    <location>
        <begin position="124"/>
        <end position="144"/>
    </location>
</feature>
<comment type="caution">
    <text evidence="3">The sequence shown here is derived from an EMBL/GenBank/DDBJ whole genome shotgun (WGS) entry which is preliminary data.</text>
</comment>
<proteinExistence type="predicted"/>
<dbReference type="EMBL" id="JBHSWV010000501">
    <property type="protein sequence ID" value="MFC6768152.1"/>
    <property type="molecule type" value="Genomic_DNA"/>
</dbReference>
<dbReference type="Pfam" id="PF25231">
    <property type="entry name" value="DUF7847"/>
    <property type="match status" value="1"/>
</dbReference>
<feature type="transmembrane region" description="Helical" evidence="1">
    <location>
        <begin position="191"/>
        <end position="214"/>
    </location>
</feature>
<protein>
    <recommendedName>
        <fullName evidence="2">DUF7847 domain-containing protein</fullName>
    </recommendedName>
</protein>
<keyword evidence="4" id="KW-1185">Reference proteome</keyword>
<evidence type="ECO:0000259" key="2">
    <source>
        <dbReference type="Pfam" id="PF25231"/>
    </source>
</evidence>
<reference evidence="3 4" key="1">
    <citation type="journal article" date="2019" name="Int. J. Syst. Evol. Microbiol.">
        <title>The Global Catalogue of Microorganisms (GCM) 10K type strain sequencing project: providing services to taxonomists for standard genome sequencing and annotation.</title>
        <authorList>
            <consortium name="The Broad Institute Genomics Platform"/>
            <consortium name="The Broad Institute Genome Sequencing Center for Infectious Disease"/>
            <person name="Wu L."/>
            <person name="Ma J."/>
        </authorList>
    </citation>
    <scope>NUCLEOTIDE SEQUENCE [LARGE SCALE GENOMIC DNA]</scope>
    <source>
        <strain evidence="3 4">LMG 29247</strain>
    </source>
</reference>
<sequence>MVFHIIDAMTDGFSRTTERNGLVFVAVFAVLALLNASVAPVETETAIGVTLTTGLVGLLTGLLSFAIGLATIAVAIVALRTFASDETETIPREFRRRKIATATLNAFVGTIVFVSLVAAGSVFLLVPGLFLLVTLYYWSAFVAVEDQNFVRAFRSSWALTRGSRLRLFGLGIAVVVLGLAVNATVAIPTFLLGGAAGLVLTQVVAAVVTVYIIATTARAYDQLRGLEHPSEPEPRQGSAGMAA</sequence>